<keyword evidence="1" id="KW-1133">Transmembrane helix</keyword>
<evidence type="ECO:0000256" key="1">
    <source>
        <dbReference type="SAM" id="Phobius"/>
    </source>
</evidence>
<organism evidence="2">
    <name type="scientific">Anguilla anguilla</name>
    <name type="common">European freshwater eel</name>
    <name type="synonym">Muraena anguilla</name>
    <dbReference type="NCBI Taxonomy" id="7936"/>
    <lineage>
        <taxon>Eukaryota</taxon>
        <taxon>Metazoa</taxon>
        <taxon>Chordata</taxon>
        <taxon>Craniata</taxon>
        <taxon>Vertebrata</taxon>
        <taxon>Euteleostomi</taxon>
        <taxon>Actinopterygii</taxon>
        <taxon>Neopterygii</taxon>
        <taxon>Teleostei</taxon>
        <taxon>Anguilliformes</taxon>
        <taxon>Anguillidae</taxon>
        <taxon>Anguilla</taxon>
    </lineage>
</organism>
<sequence>MSAFSGVFFTMMMSFPLLLLTRVGEIFDFC</sequence>
<proteinExistence type="predicted"/>
<evidence type="ECO:0000313" key="2">
    <source>
        <dbReference type="EMBL" id="JAH55546.1"/>
    </source>
</evidence>
<keyword evidence="1" id="KW-0812">Transmembrane</keyword>
<name>A0A0E9TPP3_ANGAN</name>
<keyword evidence="1" id="KW-0472">Membrane</keyword>
<feature type="transmembrane region" description="Helical" evidence="1">
    <location>
        <begin position="6"/>
        <end position="24"/>
    </location>
</feature>
<dbReference type="AlphaFoldDB" id="A0A0E9TPP3"/>
<accession>A0A0E9TPP3</accession>
<reference evidence="2" key="1">
    <citation type="submission" date="2014-11" db="EMBL/GenBank/DDBJ databases">
        <authorList>
            <person name="Amaro Gonzalez C."/>
        </authorList>
    </citation>
    <scope>NUCLEOTIDE SEQUENCE</scope>
</reference>
<dbReference type="EMBL" id="GBXM01053031">
    <property type="protein sequence ID" value="JAH55546.1"/>
    <property type="molecule type" value="Transcribed_RNA"/>
</dbReference>
<protein>
    <submittedName>
        <fullName evidence="2">Uncharacterized protein</fullName>
    </submittedName>
</protein>
<reference evidence="2" key="2">
    <citation type="journal article" date="2015" name="Fish Shellfish Immunol.">
        <title>Early steps in the European eel (Anguilla anguilla)-Vibrio vulnificus interaction in the gills: Role of the RtxA13 toxin.</title>
        <authorList>
            <person name="Callol A."/>
            <person name="Pajuelo D."/>
            <person name="Ebbesson L."/>
            <person name="Teles M."/>
            <person name="MacKenzie S."/>
            <person name="Amaro C."/>
        </authorList>
    </citation>
    <scope>NUCLEOTIDE SEQUENCE</scope>
</reference>